<gene>
    <name evidence="1" type="ORF">CI109_100736</name>
</gene>
<dbReference type="KEGG" id="ksn:43592694"/>
<dbReference type="Proteomes" id="UP000322225">
    <property type="component" value="Chromosome 2"/>
</dbReference>
<evidence type="ECO:0000313" key="1">
    <source>
        <dbReference type="EMBL" id="WWD16310.1"/>
    </source>
</evidence>
<accession>A0AAJ8MSV6</accession>
<dbReference type="GeneID" id="43592694"/>
<dbReference type="EMBL" id="CP144052">
    <property type="protein sequence ID" value="WWD16310.1"/>
    <property type="molecule type" value="Genomic_DNA"/>
</dbReference>
<dbReference type="RefSeq" id="XP_031857208.2">
    <property type="nucleotide sequence ID" value="XM_032008522.2"/>
</dbReference>
<reference evidence="1" key="1">
    <citation type="submission" date="2017-08" db="EMBL/GenBank/DDBJ databases">
        <authorList>
            <person name="Cuomo C."/>
            <person name="Billmyre B."/>
            <person name="Heitman J."/>
        </authorList>
    </citation>
    <scope>NUCLEOTIDE SEQUENCE</scope>
    <source>
        <strain evidence="1">CBS 12478</strain>
    </source>
</reference>
<organism evidence="1 2">
    <name type="scientific">Kwoniella shandongensis</name>
    <dbReference type="NCBI Taxonomy" id="1734106"/>
    <lineage>
        <taxon>Eukaryota</taxon>
        <taxon>Fungi</taxon>
        <taxon>Dikarya</taxon>
        <taxon>Basidiomycota</taxon>
        <taxon>Agaricomycotina</taxon>
        <taxon>Tremellomycetes</taxon>
        <taxon>Tremellales</taxon>
        <taxon>Cryptococcaceae</taxon>
        <taxon>Kwoniella</taxon>
    </lineage>
</organism>
<sequence length="185" mass="21727">MSSESQLNTFATQKTLSKVLDEEWEKVCEKDRKQVQEAEKGIALEDEGWVDVPWGDWDIVPKSTRLMPSKISWTNGTRQDNTLNGKLYQLRLEFHLRESDPDLDFHLAHFNKRQDICIDKDLEKSIRQLPQQLTDNFPFLTRQPVSRDWWPPPSSEWDEGAWRAELSGFEGEDGVSFTVSKRFRR</sequence>
<name>A0AAJ8MSV6_9TREE</name>
<evidence type="ECO:0000313" key="2">
    <source>
        <dbReference type="Proteomes" id="UP000322225"/>
    </source>
</evidence>
<protein>
    <submittedName>
        <fullName evidence="1">Uncharacterized protein</fullName>
    </submittedName>
</protein>
<dbReference type="AlphaFoldDB" id="A0AAJ8MSV6"/>
<keyword evidence="2" id="KW-1185">Reference proteome</keyword>
<reference evidence="1" key="2">
    <citation type="submission" date="2024-01" db="EMBL/GenBank/DDBJ databases">
        <title>Comparative genomics of Cryptococcus and Kwoniella reveals pathogenesis evolution and contrasting modes of karyotype evolution via chromosome fusion or intercentromeric recombination.</title>
        <authorList>
            <person name="Coelho M.A."/>
            <person name="David-Palma M."/>
            <person name="Shea T."/>
            <person name="Bowers K."/>
            <person name="McGinley-Smith S."/>
            <person name="Mohammad A.W."/>
            <person name="Gnirke A."/>
            <person name="Yurkov A.M."/>
            <person name="Nowrousian M."/>
            <person name="Sun S."/>
            <person name="Cuomo C.A."/>
            <person name="Heitman J."/>
        </authorList>
    </citation>
    <scope>NUCLEOTIDE SEQUENCE</scope>
    <source>
        <strain evidence="1">CBS 12478</strain>
    </source>
</reference>
<proteinExistence type="predicted"/>